<dbReference type="OrthoDB" id="4330117at2759"/>
<evidence type="ECO:0000259" key="1">
    <source>
        <dbReference type="Pfam" id="PF00172"/>
    </source>
</evidence>
<sequence length="126" mass="14028">MDTWAKPCKCTHSEAFPQYLFFTLDHKGEIADSTAKPAQIATDIKLNQTCQSCQHSKMKCVKQDTGQCANCRKKGLNCVATASKRGNHKPRLSLSQVLQIGDALLYSRVFARGDRGRTVEMHTVKV</sequence>
<dbReference type="InterPro" id="IPR036864">
    <property type="entry name" value="Zn2-C6_fun-type_DNA-bd_sf"/>
</dbReference>
<dbReference type="SUPFAM" id="SSF57701">
    <property type="entry name" value="Zn2/Cys6 DNA-binding domain"/>
    <property type="match status" value="1"/>
</dbReference>
<protein>
    <recommendedName>
        <fullName evidence="1">Zn(2)-C6 fungal-type domain-containing protein</fullName>
    </recommendedName>
</protein>
<dbReference type="GO" id="GO:0000981">
    <property type="term" value="F:DNA-binding transcription factor activity, RNA polymerase II-specific"/>
    <property type="evidence" value="ECO:0007669"/>
    <property type="project" value="InterPro"/>
</dbReference>
<dbReference type="AlphaFoldDB" id="A0A4S8KJQ4"/>
<dbReference type="InterPro" id="IPR001138">
    <property type="entry name" value="Zn2Cys6_DnaBD"/>
</dbReference>
<proteinExistence type="predicted"/>
<dbReference type="EMBL" id="ML182359">
    <property type="protein sequence ID" value="THU75328.1"/>
    <property type="molecule type" value="Genomic_DNA"/>
</dbReference>
<feature type="domain" description="Zn(2)-C6 fungal-type" evidence="1">
    <location>
        <begin position="49"/>
        <end position="85"/>
    </location>
</feature>
<dbReference type="GO" id="GO:0008270">
    <property type="term" value="F:zinc ion binding"/>
    <property type="evidence" value="ECO:0007669"/>
    <property type="project" value="InterPro"/>
</dbReference>
<dbReference type="Proteomes" id="UP000297245">
    <property type="component" value="Unassembled WGS sequence"/>
</dbReference>
<organism evidence="2 3">
    <name type="scientific">Dendrothele bispora (strain CBS 962.96)</name>
    <dbReference type="NCBI Taxonomy" id="1314807"/>
    <lineage>
        <taxon>Eukaryota</taxon>
        <taxon>Fungi</taxon>
        <taxon>Dikarya</taxon>
        <taxon>Basidiomycota</taxon>
        <taxon>Agaricomycotina</taxon>
        <taxon>Agaricomycetes</taxon>
        <taxon>Agaricomycetidae</taxon>
        <taxon>Agaricales</taxon>
        <taxon>Agaricales incertae sedis</taxon>
        <taxon>Dendrothele</taxon>
    </lineage>
</organism>
<evidence type="ECO:0000313" key="2">
    <source>
        <dbReference type="EMBL" id="THU75328.1"/>
    </source>
</evidence>
<reference evidence="2 3" key="1">
    <citation type="journal article" date="2019" name="Nat. Ecol. Evol.">
        <title>Megaphylogeny resolves global patterns of mushroom evolution.</title>
        <authorList>
            <person name="Varga T."/>
            <person name="Krizsan K."/>
            <person name="Foldi C."/>
            <person name="Dima B."/>
            <person name="Sanchez-Garcia M."/>
            <person name="Sanchez-Ramirez S."/>
            <person name="Szollosi G.J."/>
            <person name="Szarkandi J.G."/>
            <person name="Papp V."/>
            <person name="Albert L."/>
            <person name="Andreopoulos W."/>
            <person name="Angelini C."/>
            <person name="Antonin V."/>
            <person name="Barry K.W."/>
            <person name="Bougher N.L."/>
            <person name="Buchanan P."/>
            <person name="Buyck B."/>
            <person name="Bense V."/>
            <person name="Catcheside P."/>
            <person name="Chovatia M."/>
            <person name="Cooper J."/>
            <person name="Damon W."/>
            <person name="Desjardin D."/>
            <person name="Finy P."/>
            <person name="Geml J."/>
            <person name="Haridas S."/>
            <person name="Hughes K."/>
            <person name="Justo A."/>
            <person name="Karasinski D."/>
            <person name="Kautmanova I."/>
            <person name="Kiss B."/>
            <person name="Kocsube S."/>
            <person name="Kotiranta H."/>
            <person name="LaButti K.M."/>
            <person name="Lechner B.E."/>
            <person name="Liimatainen K."/>
            <person name="Lipzen A."/>
            <person name="Lukacs Z."/>
            <person name="Mihaltcheva S."/>
            <person name="Morgado L.N."/>
            <person name="Niskanen T."/>
            <person name="Noordeloos M.E."/>
            <person name="Ohm R.A."/>
            <person name="Ortiz-Santana B."/>
            <person name="Ovrebo C."/>
            <person name="Racz N."/>
            <person name="Riley R."/>
            <person name="Savchenko A."/>
            <person name="Shiryaev A."/>
            <person name="Soop K."/>
            <person name="Spirin V."/>
            <person name="Szebenyi C."/>
            <person name="Tomsovsky M."/>
            <person name="Tulloss R.E."/>
            <person name="Uehling J."/>
            <person name="Grigoriev I.V."/>
            <person name="Vagvolgyi C."/>
            <person name="Papp T."/>
            <person name="Martin F.M."/>
            <person name="Miettinen O."/>
            <person name="Hibbett D.S."/>
            <person name="Nagy L.G."/>
        </authorList>
    </citation>
    <scope>NUCLEOTIDE SEQUENCE [LARGE SCALE GENOMIC DNA]</scope>
    <source>
        <strain evidence="2 3">CBS 962.96</strain>
    </source>
</reference>
<accession>A0A4S8KJQ4</accession>
<name>A0A4S8KJQ4_DENBC</name>
<keyword evidence="3" id="KW-1185">Reference proteome</keyword>
<gene>
    <name evidence="2" type="ORF">K435DRAFT_287663</name>
</gene>
<dbReference type="Gene3D" id="4.10.240.10">
    <property type="entry name" value="Zn(2)-C6 fungal-type DNA-binding domain"/>
    <property type="match status" value="1"/>
</dbReference>
<dbReference type="Pfam" id="PF00172">
    <property type="entry name" value="Zn_clus"/>
    <property type="match status" value="1"/>
</dbReference>
<evidence type="ECO:0000313" key="3">
    <source>
        <dbReference type="Proteomes" id="UP000297245"/>
    </source>
</evidence>